<dbReference type="FunFam" id="3.20.20.100:FF:000002">
    <property type="entry name" value="2,5-diketo-D-gluconic acid reductase A"/>
    <property type="match status" value="1"/>
</dbReference>
<proteinExistence type="inferred from homology"/>
<reference evidence="9 10" key="1">
    <citation type="submission" date="2017-11" db="EMBL/GenBank/DDBJ databases">
        <title>Genome sequencing of Prevotella intermedia KCOM 2833.</title>
        <authorList>
            <person name="Kook J.-K."/>
            <person name="Park S.-N."/>
            <person name="Lim Y.K."/>
        </authorList>
    </citation>
    <scope>NUCLEOTIDE SEQUENCE [LARGE SCALE GENOMIC DNA]</scope>
    <source>
        <strain evidence="9 10">KCOM 2833</strain>
    </source>
</reference>
<evidence type="ECO:0000259" key="8">
    <source>
        <dbReference type="Pfam" id="PF00248"/>
    </source>
</evidence>
<gene>
    <name evidence="9" type="ORF">CTM59_01880</name>
</gene>
<dbReference type="GO" id="GO:0016616">
    <property type="term" value="F:oxidoreductase activity, acting on the CH-OH group of donors, NAD or NADP as acceptor"/>
    <property type="evidence" value="ECO:0007669"/>
    <property type="project" value="UniProtKB-ARBA"/>
</dbReference>
<evidence type="ECO:0000256" key="4">
    <source>
        <dbReference type="ARBA" id="ARBA00049445"/>
    </source>
</evidence>
<dbReference type="SUPFAM" id="SSF51430">
    <property type="entry name" value="NAD(P)-linked oxidoreductase"/>
    <property type="match status" value="1"/>
</dbReference>
<dbReference type="EMBL" id="PENH01000001">
    <property type="protein sequence ID" value="PJI24903.1"/>
    <property type="molecule type" value="Genomic_DNA"/>
</dbReference>
<evidence type="ECO:0000313" key="9">
    <source>
        <dbReference type="EMBL" id="PJI24903.1"/>
    </source>
</evidence>
<feature type="active site" description="Proton donor" evidence="5">
    <location>
        <position position="48"/>
    </location>
</feature>
<comment type="catalytic activity">
    <reaction evidence="4">
        <text>hydroxyacetone + NADP(+) = methylglyoxal + NADPH + H(+)</text>
        <dbReference type="Rhea" id="RHEA:27986"/>
        <dbReference type="ChEBI" id="CHEBI:15378"/>
        <dbReference type="ChEBI" id="CHEBI:17158"/>
        <dbReference type="ChEBI" id="CHEBI:27957"/>
        <dbReference type="ChEBI" id="CHEBI:57783"/>
        <dbReference type="ChEBI" id="CHEBI:58349"/>
    </reaction>
</comment>
<evidence type="ECO:0000256" key="6">
    <source>
        <dbReference type="PIRSR" id="PIRSR000097-2"/>
    </source>
</evidence>
<dbReference type="Proteomes" id="UP000231201">
    <property type="component" value="Unassembled WGS sequence"/>
</dbReference>
<evidence type="ECO:0000256" key="7">
    <source>
        <dbReference type="PIRSR" id="PIRSR000097-3"/>
    </source>
</evidence>
<evidence type="ECO:0000256" key="5">
    <source>
        <dbReference type="PIRSR" id="PIRSR000097-1"/>
    </source>
</evidence>
<evidence type="ECO:0000256" key="2">
    <source>
        <dbReference type="ARBA" id="ARBA00022857"/>
    </source>
</evidence>
<dbReference type="AlphaFoldDB" id="A0A2M8TLU3"/>
<feature type="site" description="Lowers pKa of active site Tyr" evidence="7">
    <location>
        <position position="73"/>
    </location>
</feature>
<dbReference type="PANTHER" id="PTHR43827">
    <property type="entry name" value="2,5-DIKETO-D-GLUCONIC ACID REDUCTASE"/>
    <property type="match status" value="1"/>
</dbReference>
<keyword evidence="2" id="KW-0521">NADP</keyword>
<name>A0A2M8TLU3_PREIN</name>
<organism evidence="9 10">
    <name type="scientific">Prevotella intermedia</name>
    <dbReference type="NCBI Taxonomy" id="28131"/>
    <lineage>
        <taxon>Bacteria</taxon>
        <taxon>Pseudomonadati</taxon>
        <taxon>Bacteroidota</taxon>
        <taxon>Bacteroidia</taxon>
        <taxon>Bacteroidales</taxon>
        <taxon>Prevotellaceae</taxon>
        <taxon>Prevotella</taxon>
    </lineage>
</organism>
<dbReference type="Pfam" id="PF00248">
    <property type="entry name" value="Aldo_ket_red"/>
    <property type="match status" value="1"/>
</dbReference>
<dbReference type="PANTHER" id="PTHR43827:SF3">
    <property type="entry name" value="NADP-DEPENDENT OXIDOREDUCTASE DOMAIN-CONTAINING PROTEIN"/>
    <property type="match status" value="1"/>
</dbReference>
<feature type="domain" description="NADP-dependent oxidoreductase" evidence="8">
    <location>
        <begin position="15"/>
        <end position="278"/>
    </location>
</feature>
<evidence type="ECO:0000256" key="3">
    <source>
        <dbReference type="ARBA" id="ARBA00023002"/>
    </source>
</evidence>
<accession>A0A2M8TLU3</accession>
<sequence>MNNITLNNGVEMPKLGFGTYLIPEDKFESAICEAYDLGYRQFDTAWRYHNEVALVKALKNHNVKREDVFITTKVNADALYKHPYYYGWRMIQNIPYRTIENAIEESLDNLKWGGYVDLFLVHFPWPMFMKMYKALDKFYKQGRIRAIGVSSFLPPHIEALKEVSDTVPAVNQFEISPLNTQKELIKYCQDKGIAVEAMSTFSHFRSLEPRQEIIENDLIKSIAEKYRKSTVQIVLRWLYQQNIILIPKTWYPPHMKENISIFDFSLDAEDMSKIDSLNKGHFLNYNPYNAVRFGIPKKYRNWEGFKDPANYSEFHNNRTWLQRVLYHIINNYGFDLSR</sequence>
<keyword evidence="3" id="KW-0560">Oxidoreductase</keyword>
<dbReference type="PIRSF" id="PIRSF000097">
    <property type="entry name" value="AKR"/>
    <property type="match status" value="1"/>
</dbReference>
<dbReference type="InterPro" id="IPR020471">
    <property type="entry name" value="AKR"/>
</dbReference>
<comment type="similarity">
    <text evidence="1">Belongs to the aldo/keto reductase family.</text>
</comment>
<dbReference type="PRINTS" id="PR00069">
    <property type="entry name" value="ALDKETRDTASE"/>
</dbReference>
<protein>
    <submittedName>
        <fullName evidence="9">Morphine 6-dehydrogenase</fullName>
    </submittedName>
</protein>
<dbReference type="RefSeq" id="WP_100356416.1">
    <property type="nucleotide sequence ID" value="NZ_PENH01000001.1"/>
</dbReference>
<dbReference type="InterPro" id="IPR023210">
    <property type="entry name" value="NADP_OxRdtase_dom"/>
</dbReference>
<dbReference type="InterPro" id="IPR036812">
    <property type="entry name" value="NAD(P)_OxRdtase_dom_sf"/>
</dbReference>
<comment type="caution">
    <text evidence="9">The sequence shown here is derived from an EMBL/GenBank/DDBJ whole genome shotgun (WGS) entry which is preliminary data.</text>
</comment>
<dbReference type="CDD" id="cd19071">
    <property type="entry name" value="AKR_AKR1-5-like"/>
    <property type="match status" value="1"/>
</dbReference>
<evidence type="ECO:0000313" key="10">
    <source>
        <dbReference type="Proteomes" id="UP000231201"/>
    </source>
</evidence>
<evidence type="ECO:0000256" key="1">
    <source>
        <dbReference type="ARBA" id="ARBA00007905"/>
    </source>
</evidence>
<dbReference type="Gene3D" id="3.20.20.100">
    <property type="entry name" value="NADP-dependent oxidoreductase domain"/>
    <property type="match status" value="1"/>
</dbReference>
<feature type="binding site" evidence="6">
    <location>
        <position position="122"/>
    </location>
    <ligand>
        <name>substrate</name>
    </ligand>
</feature>